<sequence length="364" mass="41464">MLTTSLVVVLTSTLWFSKTEASNVVESSKQVSQSYSSTHYFKDVKKTFWAAESIKSFVDKGFIQLYSDGSFKPNSIATREEAACAIARAMGISLESDFNLNATDVPETHPYYKEIRKLAELGIIQNNSKFNPKEPLNRAHVSKMLANAFEIEVDQKNTKTFKDYPSTFWAKDIIESLADVGVINGTSTTTFSPNNPVSRVQLVELTKRAMDFQDKVENLEVAYDYLAKDYISTTITAENWAKEVVSLVNVEREKHSLAPLQSDEELQQLAIIKAQDMIKRKYFDHDSPFYGLPWDMATLFDYQYTSFGENIARNFNTPKEVVAAWMASEKHRSNILKQNYTNIGIGIKKDRNGKFYWVQLFSSK</sequence>
<dbReference type="InterPro" id="IPR014044">
    <property type="entry name" value="CAP_dom"/>
</dbReference>
<protein>
    <submittedName>
        <fullName evidence="2">S-layer protein</fullName>
    </submittedName>
</protein>
<feature type="domain" description="SLH" evidence="1">
    <location>
        <begin position="37"/>
        <end position="100"/>
    </location>
</feature>
<dbReference type="InterPro" id="IPR001119">
    <property type="entry name" value="SLH_dom"/>
</dbReference>
<dbReference type="PROSITE" id="PS51272">
    <property type="entry name" value="SLH"/>
    <property type="match status" value="3"/>
</dbReference>
<dbReference type="InterPro" id="IPR035940">
    <property type="entry name" value="CAP_sf"/>
</dbReference>
<reference evidence="2 3" key="1">
    <citation type="journal article" date="2016" name="Antonie Van Leeuwenhoek">
        <title>Lysinibacillus endophyticus sp. nov., an indole-3-acetic acid producing endophytic bacterium isolated from corn root (Zea mays cv. Xinken-5).</title>
        <authorList>
            <person name="Yu J."/>
            <person name="Guan X."/>
            <person name="Liu C."/>
            <person name="Xiang W."/>
            <person name="Yu Z."/>
            <person name="Liu X."/>
            <person name="Wang G."/>
        </authorList>
    </citation>
    <scope>NUCLEOTIDE SEQUENCE [LARGE SCALE GENOMIC DNA]</scope>
    <source>
        <strain evidence="2 3">DSM 100506</strain>
    </source>
</reference>
<dbReference type="Proteomes" id="UP000272238">
    <property type="component" value="Unassembled WGS sequence"/>
</dbReference>
<dbReference type="SUPFAM" id="SSF55797">
    <property type="entry name" value="PR-1-like"/>
    <property type="match status" value="1"/>
</dbReference>
<feature type="domain" description="SLH" evidence="1">
    <location>
        <begin position="157"/>
        <end position="220"/>
    </location>
</feature>
<dbReference type="PANTHER" id="PTHR31157">
    <property type="entry name" value="SCP DOMAIN-CONTAINING PROTEIN"/>
    <property type="match status" value="1"/>
</dbReference>
<evidence type="ECO:0000313" key="3">
    <source>
        <dbReference type="Proteomes" id="UP000272238"/>
    </source>
</evidence>
<evidence type="ECO:0000313" key="2">
    <source>
        <dbReference type="EMBL" id="RKQ13890.1"/>
    </source>
</evidence>
<gene>
    <name evidence="2" type="ORF">D8M03_15080</name>
</gene>
<dbReference type="Pfam" id="PF00188">
    <property type="entry name" value="CAP"/>
    <property type="match status" value="1"/>
</dbReference>
<dbReference type="AlphaFoldDB" id="A0A494YUW7"/>
<proteinExistence type="predicted"/>
<dbReference type="Pfam" id="PF00395">
    <property type="entry name" value="SLH"/>
    <property type="match status" value="3"/>
</dbReference>
<dbReference type="EMBL" id="RBZN01000053">
    <property type="protein sequence ID" value="RKQ13890.1"/>
    <property type="molecule type" value="Genomic_DNA"/>
</dbReference>
<evidence type="ECO:0000259" key="1">
    <source>
        <dbReference type="PROSITE" id="PS51272"/>
    </source>
</evidence>
<organism evidence="2 3">
    <name type="scientific">Ureibacillus endophyticus</name>
    <dbReference type="NCBI Taxonomy" id="1978490"/>
    <lineage>
        <taxon>Bacteria</taxon>
        <taxon>Bacillati</taxon>
        <taxon>Bacillota</taxon>
        <taxon>Bacilli</taxon>
        <taxon>Bacillales</taxon>
        <taxon>Caryophanaceae</taxon>
        <taxon>Ureibacillus</taxon>
    </lineage>
</organism>
<dbReference type="OrthoDB" id="9783944at2"/>
<keyword evidence="3" id="KW-1185">Reference proteome</keyword>
<dbReference type="Gene3D" id="3.40.33.10">
    <property type="entry name" value="CAP"/>
    <property type="match status" value="1"/>
</dbReference>
<accession>A0A494YUW7</accession>
<dbReference type="PANTHER" id="PTHR31157:SF1">
    <property type="entry name" value="SCP DOMAIN-CONTAINING PROTEIN"/>
    <property type="match status" value="1"/>
</dbReference>
<feature type="domain" description="SLH" evidence="1">
    <location>
        <begin position="101"/>
        <end position="156"/>
    </location>
</feature>
<comment type="caution">
    <text evidence="2">The sequence shown here is derived from an EMBL/GenBank/DDBJ whole genome shotgun (WGS) entry which is preliminary data.</text>
</comment>
<dbReference type="CDD" id="cd05379">
    <property type="entry name" value="CAP_bacterial"/>
    <property type="match status" value="1"/>
</dbReference>
<name>A0A494YUW7_9BACL</name>